<dbReference type="InterPro" id="IPR013786">
    <property type="entry name" value="AcylCoA_DH/ox_N"/>
</dbReference>
<evidence type="ECO:0008006" key="10">
    <source>
        <dbReference type="Google" id="ProtNLM"/>
    </source>
</evidence>
<evidence type="ECO:0000256" key="3">
    <source>
        <dbReference type="ARBA" id="ARBA00022630"/>
    </source>
</evidence>
<keyword evidence="4" id="KW-0274">FAD</keyword>
<dbReference type="InterPro" id="IPR009075">
    <property type="entry name" value="AcylCo_DH/oxidase_C"/>
</dbReference>
<accession>A0A381XXY0</accession>
<feature type="domain" description="Acyl-CoA dehydrogenase/oxidase C-terminal" evidence="6">
    <location>
        <begin position="243"/>
        <end position="398"/>
    </location>
</feature>
<dbReference type="Pfam" id="PF00441">
    <property type="entry name" value="Acyl-CoA_dh_1"/>
    <property type="match status" value="1"/>
</dbReference>
<evidence type="ECO:0000259" key="7">
    <source>
        <dbReference type="Pfam" id="PF02770"/>
    </source>
</evidence>
<evidence type="ECO:0000256" key="2">
    <source>
        <dbReference type="ARBA" id="ARBA00009347"/>
    </source>
</evidence>
<comment type="cofactor">
    <cofactor evidence="1">
        <name>FAD</name>
        <dbReference type="ChEBI" id="CHEBI:57692"/>
    </cofactor>
</comment>
<dbReference type="GO" id="GO:0016627">
    <property type="term" value="F:oxidoreductase activity, acting on the CH-CH group of donors"/>
    <property type="evidence" value="ECO:0007669"/>
    <property type="project" value="InterPro"/>
</dbReference>
<dbReference type="InterPro" id="IPR037069">
    <property type="entry name" value="AcylCoA_DH/ox_N_sf"/>
</dbReference>
<dbReference type="PANTHER" id="PTHR43292">
    <property type="entry name" value="ACYL-COA DEHYDROGENASE"/>
    <property type="match status" value="1"/>
</dbReference>
<dbReference type="AlphaFoldDB" id="A0A381XXY0"/>
<evidence type="ECO:0000313" key="9">
    <source>
        <dbReference type="EMBL" id="SVA69281.1"/>
    </source>
</evidence>
<protein>
    <recommendedName>
        <fullName evidence="10">Acyl-CoA dehydrogenase</fullName>
    </recommendedName>
</protein>
<dbReference type="EMBL" id="UINC01016683">
    <property type="protein sequence ID" value="SVA69281.1"/>
    <property type="molecule type" value="Genomic_DNA"/>
</dbReference>
<gene>
    <name evidence="9" type="ORF">METZ01_LOCUS122135</name>
</gene>
<dbReference type="Pfam" id="PF02771">
    <property type="entry name" value="Acyl-CoA_dh_N"/>
    <property type="match status" value="1"/>
</dbReference>
<name>A0A381XXY0_9ZZZZ</name>
<dbReference type="Gene3D" id="2.40.110.10">
    <property type="entry name" value="Butyryl-CoA Dehydrogenase, subunit A, domain 2"/>
    <property type="match status" value="1"/>
</dbReference>
<dbReference type="SUPFAM" id="SSF47203">
    <property type="entry name" value="Acyl-CoA dehydrogenase C-terminal domain-like"/>
    <property type="match status" value="1"/>
</dbReference>
<dbReference type="SUPFAM" id="SSF56645">
    <property type="entry name" value="Acyl-CoA dehydrogenase NM domain-like"/>
    <property type="match status" value="1"/>
</dbReference>
<evidence type="ECO:0000259" key="8">
    <source>
        <dbReference type="Pfam" id="PF02771"/>
    </source>
</evidence>
<dbReference type="Gene3D" id="1.10.540.10">
    <property type="entry name" value="Acyl-CoA dehydrogenase/oxidase, N-terminal domain"/>
    <property type="match status" value="1"/>
</dbReference>
<dbReference type="InterPro" id="IPR009100">
    <property type="entry name" value="AcylCoA_DH/oxidase_NM_dom_sf"/>
</dbReference>
<organism evidence="9">
    <name type="scientific">marine metagenome</name>
    <dbReference type="NCBI Taxonomy" id="408172"/>
    <lineage>
        <taxon>unclassified sequences</taxon>
        <taxon>metagenomes</taxon>
        <taxon>ecological metagenomes</taxon>
    </lineage>
</organism>
<dbReference type="PANTHER" id="PTHR43292:SF3">
    <property type="entry name" value="ACYL-COA DEHYDROGENASE FADE29"/>
    <property type="match status" value="1"/>
</dbReference>
<dbReference type="InterPro" id="IPR036250">
    <property type="entry name" value="AcylCo_DH-like_C"/>
</dbReference>
<keyword evidence="5" id="KW-0560">Oxidoreductase</keyword>
<evidence type="ECO:0000259" key="6">
    <source>
        <dbReference type="Pfam" id="PF00441"/>
    </source>
</evidence>
<reference evidence="9" key="1">
    <citation type="submission" date="2018-05" db="EMBL/GenBank/DDBJ databases">
        <authorList>
            <person name="Lanie J.A."/>
            <person name="Ng W.-L."/>
            <person name="Kazmierczak K.M."/>
            <person name="Andrzejewski T.M."/>
            <person name="Davidsen T.M."/>
            <person name="Wayne K.J."/>
            <person name="Tettelin H."/>
            <person name="Glass J.I."/>
            <person name="Rusch D."/>
            <person name="Podicherti R."/>
            <person name="Tsui H.-C.T."/>
            <person name="Winkler M.E."/>
        </authorList>
    </citation>
    <scope>NUCLEOTIDE SEQUENCE</scope>
</reference>
<dbReference type="GO" id="GO:0005886">
    <property type="term" value="C:plasma membrane"/>
    <property type="evidence" value="ECO:0007669"/>
    <property type="project" value="TreeGrafter"/>
</dbReference>
<evidence type="ECO:0000256" key="4">
    <source>
        <dbReference type="ARBA" id="ARBA00022827"/>
    </source>
</evidence>
<dbReference type="Gene3D" id="1.20.140.10">
    <property type="entry name" value="Butyryl-CoA Dehydrogenase, subunit A, domain 3"/>
    <property type="match status" value="1"/>
</dbReference>
<comment type="similarity">
    <text evidence="2">Belongs to the acyl-CoA dehydrogenase family.</text>
</comment>
<evidence type="ECO:0000256" key="1">
    <source>
        <dbReference type="ARBA" id="ARBA00001974"/>
    </source>
</evidence>
<dbReference type="GO" id="GO:0050660">
    <property type="term" value="F:flavin adenine dinucleotide binding"/>
    <property type="evidence" value="ECO:0007669"/>
    <property type="project" value="InterPro"/>
</dbReference>
<evidence type="ECO:0000256" key="5">
    <source>
        <dbReference type="ARBA" id="ARBA00023002"/>
    </source>
</evidence>
<proteinExistence type="inferred from homology"/>
<feature type="domain" description="Acyl-CoA dehydrogenase/oxidase N-terminal" evidence="8">
    <location>
        <begin position="49"/>
        <end position="130"/>
    </location>
</feature>
<feature type="domain" description="Acyl-CoA oxidase/dehydrogenase middle" evidence="7">
    <location>
        <begin position="137"/>
        <end position="231"/>
    </location>
</feature>
<dbReference type="FunFam" id="2.40.110.10:FF:000011">
    <property type="entry name" value="Acyl-CoA dehydrogenase FadE34"/>
    <property type="match status" value="1"/>
</dbReference>
<sequence>MDLDYGPEYEDFRKEVKDFCKKYQGLEFSDSLGARLGAGKKSENENTLTMTRSEWQKILIEQGYFAREIPQEYGGYGGTIDILKNKIINSEFAKAGVPPATRGQGTDYLVPTLLEMGTEEQKQKYIKPTLHFEMIWCQGYSEPNSGSDLASLQTKGVLDDDSWVINGQKIWTSTAKYAHMMFCLVRTEPDAPKHKGISYLLIPMDTPGIEIRPLVDMTLDAGFNEVFFTDVRIPAGNIVGERGQGWLVANKTLVHERGSLGDPTAIVSRMNQLIELMKTETLDGTRIIDKPVFRDRVMKIQGRVLAFQNHGLRLLSASLNKRKDAMFGVMILKLIGTELRHELEGLAIDVMGELGTLYQDSPNLRDNGSWQFAYMMYLGLIIGGGTNQIQKNIIAERGLGLPKAPKIKEA</sequence>
<dbReference type="InterPro" id="IPR052161">
    <property type="entry name" value="Mycobact_Acyl-CoA_DH"/>
</dbReference>
<dbReference type="Pfam" id="PF02770">
    <property type="entry name" value="Acyl-CoA_dh_M"/>
    <property type="match status" value="1"/>
</dbReference>
<dbReference type="InterPro" id="IPR006091">
    <property type="entry name" value="Acyl-CoA_Oxase/DH_mid-dom"/>
</dbReference>
<dbReference type="InterPro" id="IPR046373">
    <property type="entry name" value="Acyl-CoA_Oxase/DH_mid-dom_sf"/>
</dbReference>
<keyword evidence="3" id="KW-0285">Flavoprotein</keyword>